<dbReference type="InParanoid" id="A0A401G4N8"/>
<dbReference type="EMBL" id="BFAD01000001">
    <property type="protein sequence ID" value="GBE77129.1"/>
    <property type="molecule type" value="Genomic_DNA"/>
</dbReference>
<evidence type="ECO:0000313" key="1">
    <source>
        <dbReference type="EMBL" id="GBE77129.1"/>
    </source>
</evidence>
<proteinExistence type="predicted"/>
<keyword evidence="2" id="KW-1185">Reference proteome</keyword>
<name>A0A401G4N8_9APHY</name>
<dbReference type="RefSeq" id="XP_027608042.1">
    <property type="nucleotide sequence ID" value="XM_027752241.1"/>
</dbReference>
<organism evidence="1 2">
    <name type="scientific">Sparassis crispa</name>
    <dbReference type="NCBI Taxonomy" id="139825"/>
    <lineage>
        <taxon>Eukaryota</taxon>
        <taxon>Fungi</taxon>
        <taxon>Dikarya</taxon>
        <taxon>Basidiomycota</taxon>
        <taxon>Agaricomycotina</taxon>
        <taxon>Agaricomycetes</taxon>
        <taxon>Polyporales</taxon>
        <taxon>Sparassidaceae</taxon>
        <taxon>Sparassis</taxon>
    </lineage>
</organism>
<dbReference type="Proteomes" id="UP000287166">
    <property type="component" value="Unassembled WGS sequence"/>
</dbReference>
<dbReference type="GeneID" id="38774046"/>
<reference evidence="1 2" key="1">
    <citation type="journal article" date="2018" name="Sci. Rep.">
        <title>Genome sequence of the cauliflower mushroom Sparassis crispa (Hanabiratake) and its association with beneficial usage.</title>
        <authorList>
            <person name="Kiyama R."/>
            <person name="Furutani Y."/>
            <person name="Kawaguchi K."/>
            <person name="Nakanishi T."/>
        </authorList>
    </citation>
    <scope>NUCLEOTIDE SEQUENCE [LARGE SCALE GENOMIC DNA]</scope>
</reference>
<evidence type="ECO:0000313" key="2">
    <source>
        <dbReference type="Proteomes" id="UP000287166"/>
    </source>
</evidence>
<comment type="caution">
    <text evidence="1">The sequence shown here is derived from an EMBL/GenBank/DDBJ whole genome shotgun (WGS) entry which is preliminary data.</text>
</comment>
<sequence>MPPCLLNILPSLSARPTHAETATTAHGHAKSTGTQIRRLLSNPAIRLPSNAIVPLLSNPAVLVRSNRADLHNSPPSSSA</sequence>
<dbReference type="AlphaFoldDB" id="A0A401G4N8"/>
<gene>
    <name evidence="1" type="ORF">SCP_0100010</name>
</gene>
<accession>A0A401G4N8</accession>
<protein>
    <submittedName>
        <fullName evidence="1">Uncharacterized protein</fullName>
    </submittedName>
</protein>